<keyword evidence="8 9" id="KW-0472">Membrane</keyword>
<feature type="transmembrane region" description="Helical" evidence="9">
    <location>
        <begin position="151"/>
        <end position="173"/>
    </location>
</feature>
<evidence type="ECO:0000256" key="7">
    <source>
        <dbReference type="ARBA" id="ARBA00022989"/>
    </source>
</evidence>
<gene>
    <name evidence="11" type="primary">LOC113518291</name>
</gene>
<evidence type="ECO:0000256" key="3">
    <source>
        <dbReference type="ARBA" id="ARBA00010026"/>
    </source>
</evidence>
<dbReference type="GeneID" id="113518291"/>
<evidence type="ECO:0000256" key="9">
    <source>
        <dbReference type="SAM" id="Phobius"/>
    </source>
</evidence>
<feature type="transmembrane region" description="Helical" evidence="9">
    <location>
        <begin position="379"/>
        <end position="405"/>
    </location>
</feature>
<keyword evidence="4" id="KW-0337">GPI-anchor biosynthesis</keyword>
<feature type="transmembrane region" description="Helical" evidence="9">
    <location>
        <begin position="279"/>
        <end position="297"/>
    </location>
</feature>
<organism evidence="10 11">
    <name type="scientific">Galleria mellonella</name>
    <name type="common">Greater wax moth</name>
    <dbReference type="NCBI Taxonomy" id="7137"/>
    <lineage>
        <taxon>Eukaryota</taxon>
        <taxon>Metazoa</taxon>
        <taxon>Ecdysozoa</taxon>
        <taxon>Arthropoda</taxon>
        <taxon>Hexapoda</taxon>
        <taxon>Insecta</taxon>
        <taxon>Pterygota</taxon>
        <taxon>Neoptera</taxon>
        <taxon>Endopterygota</taxon>
        <taxon>Lepidoptera</taxon>
        <taxon>Glossata</taxon>
        <taxon>Ditrysia</taxon>
        <taxon>Pyraloidea</taxon>
        <taxon>Pyralidae</taxon>
        <taxon>Galleriinae</taxon>
        <taxon>Galleria</taxon>
    </lineage>
</organism>
<keyword evidence="7 9" id="KW-1133">Transmembrane helix</keyword>
<feature type="transmembrane region" description="Helical" evidence="9">
    <location>
        <begin position="179"/>
        <end position="207"/>
    </location>
</feature>
<evidence type="ECO:0000256" key="1">
    <source>
        <dbReference type="ARBA" id="ARBA00004477"/>
    </source>
</evidence>
<keyword evidence="6" id="KW-0256">Endoplasmic reticulum</keyword>
<evidence type="ECO:0000313" key="11">
    <source>
        <dbReference type="RefSeq" id="XP_026758941.1"/>
    </source>
</evidence>
<accession>A0A6J1X090</accession>
<dbReference type="Proteomes" id="UP001652740">
    <property type="component" value="Unplaced"/>
</dbReference>
<dbReference type="RefSeq" id="XP_026758941.1">
    <property type="nucleotide sequence ID" value="XM_026903140.3"/>
</dbReference>
<reference evidence="11" key="1">
    <citation type="submission" date="2025-08" db="UniProtKB">
        <authorList>
            <consortium name="RefSeq"/>
        </authorList>
    </citation>
    <scope>IDENTIFICATION</scope>
    <source>
        <tissue evidence="11">Whole larvae</tissue>
    </source>
</reference>
<dbReference type="PANTHER" id="PTHR13121:SF0">
    <property type="entry name" value="PHOSPHATIDYLINOSITOL GLYCAN ANCHOR BIOSYNTHESIS CLASS U PROTEIN"/>
    <property type="match status" value="1"/>
</dbReference>
<dbReference type="AlphaFoldDB" id="A0A6J1X090"/>
<dbReference type="FunCoup" id="A0A6J1X090">
    <property type="interactions" value="1571"/>
</dbReference>
<dbReference type="UniPathway" id="UPA00196"/>
<evidence type="ECO:0000256" key="6">
    <source>
        <dbReference type="ARBA" id="ARBA00022824"/>
    </source>
</evidence>
<dbReference type="KEGG" id="gmw:113518291"/>
<dbReference type="PANTHER" id="PTHR13121">
    <property type="entry name" value="GPI TRANSAMIDASE COMPONENT PIG-U"/>
    <property type="match status" value="1"/>
</dbReference>
<feature type="transmembrane region" description="Helical" evidence="9">
    <location>
        <begin position="309"/>
        <end position="339"/>
    </location>
</feature>
<evidence type="ECO:0000256" key="2">
    <source>
        <dbReference type="ARBA" id="ARBA00004687"/>
    </source>
</evidence>
<feature type="transmembrane region" description="Helical" evidence="9">
    <location>
        <begin position="252"/>
        <end position="272"/>
    </location>
</feature>
<sequence length="429" mass="49250">MAVILKYLIAGLVRYWLIHIDYWQTIANRVEIATPLNSWKRLIEGVYLYGHNINPYEGDSFHESPIMLVLFYYLMKRIPFILPALFTVLDLLTAYLLYRTSKAFINMFKDSQDKKLEEVSEESKNMLLNDSQLKEASEYVLSVYLFNPYSVLNCVAMTTTVIQNLLVAASLWGASTGHRILACVFVAFATHQALYPVLLIVPIAILLAEVNKGCHKCSYIKTLLVFVLCWGFLIYISAYIMDGSYEYVYDTYGFILTVPDLKPNIGLFWYFFTEMFEHFRLLFVCAFQINALALYVIPLTLRFKKEPVLLATVLVALSTIFRSYPCIGDVGFYMALLPMWKHLFTFMQQKFIVGCAFIITSALGPTVWHLWIYSGSANANFFFGVTLSFATAQIFLITDLLFAYIKREFTLKHGTSRQVDGKPAKLVLR</sequence>
<keyword evidence="5 9" id="KW-0812">Transmembrane</keyword>
<protein>
    <submittedName>
        <fullName evidence="11">Phosphatidylinositol glycan anchor biosynthesis class U protein</fullName>
    </submittedName>
</protein>
<feature type="transmembrane region" description="Helical" evidence="9">
    <location>
        <begin position="219"/>
        <end position="240"/>
    </location>
</feature>
<comment type="similarity">
    <text evidence="3">Belongs to the PIGU family.</text>
</comment>
<feature type="transmembrane region" description="Helical" evidence="9">
    <location>
        <begin position="351"/>
        <end position="373"/>
    </location>
</feature>
<dbReference type="InParanoid" id="A0A6J1X090"/>
<dbReference type="Pfam" id="PF06728">
    <property type="entry name" value="PIG-U"/>
    <property type="match status" value="1"/>
</dbReference>
<feature type="transmembrane region" description="Helical" evidence="9">
    <location>
        <begin position="78"/>
        <end position="98"/>
    </location>
</feature>
<evidence type="ECO:0000256" key="4">
    <source>
        <dbReference type="ARBA" id="ARBA00022502"/>
    </source>
</evidence>
<keyword evidence="10" id="KW-1185">Reference proteome</keyword>
<dbReference type="GO" id="GO:0042765">
    <property type="term" value="C:GPI-anchor transamidase complex"/>
    <property type="evidence" value="ECO:0007669"/>
    <property type="project" value="InterPro"/>
</dbReference>
<evidence type="ECO:0000256" key="8">
    <source>
        <dbReference type="ARBA" id="ARBA00023136"/>
    </source>
</evidence>
<dbReference type="GO" id="GO:0016255">
    <property type="term" value="P:attachment of GPI anchor to protein"/>
    <property type="evidence" value="ECO:0007669"/>
    <property type="project" value="InterPro"/>
</dbReference>
<name>A0A6J1X090_GALME</name>
<dbReference type="CTD" id="34185"/>
<evidence type="ECO:0000313" key="10">
    <source>
        <dbReference type="Proteomes" id="UP001652740"/>
    </source>
</evidence>
<evidence type="ECO:0000256" key="5">
    <source>
        <dbReference type="ARBA" id="ARBA00022692"/>
    </source>
</evidence>
<comment type="subcellular location">
    <subcellularLocation>
        <location evidence="1">Endoplasmic reticulum membrane</location>
        <topology evidence="1">Multi-pass membrane protein</topology>
    </subcellularLocation>
</comment>
<dbReference type="OrthoDB" id="549017at2759"/>
<proteinExistence type="inferred from homology"/>
<comment type="pathway">
    <text evidence="2">Glycolipid biosynthesis; glycosylphosphatidylinositol-anchor biosynthesis.</text>
</comment>
<dbReference type="InterPro" id="IPR009600">
    <property type="entry name" value="PIG-U"/>
</dbReference>
<dbReference type="GO" id="GO:0006506">
    <property type="term" value="P:GPI anchor biosynthetic process"/>
    <property type="evidence" value="ECO:0007669"/>
    <property type="project" value="UniProtKB-UniPathway"/>
</dbReference>